<dbReference type="AlphaFoldDB" id="A0A437PKX5"/>
<dbReference type="InterPro" id="IPR011880">
    <property type="entry name" value="PA_CoA_ligase"/>
</dbReference>
<dbReference type="Pfam" id="PF14535">
    <property type="entry name" value="AMP-binding_C_2"/>
    <property type="match status" value="1"/>
</dbReference>
<dbReference type="OrthoDB" id="580775at2"/>
<name>A0A437PKX5_9ACTN</name>
<dbReference type="Proteomes" id="UP000283128">
    <property type="component" value="Unassembled WGS sequence"/>
</dbReference>
<dbReference type="InterPro" id="IPR049623">
    <property type="entry name" value="PA_CoA_lig_proteobact_actino"/>
</dbReference>
<evidence type="ECO:0000256" key="9">
    <source>
        <dbReference type="PIRNR" id="PIRNR006444"/>
    </source>
</evidence>
<evidence type="ECO:0000313" key="13">
    <source>
        <dbReference type="EMBL" id="RVU22945.1"/>
    </source>
</evidence>
<evidence type="ECO:0000259" key="11">
    <source>
        <dbReference type="Pfam" id="PF00501"/>
    </source>
</evidence>
<keyword evidence="3 9" id="KW-0547">Nucleotide-binding</keyword>
<protein>
    <recommendedName>
        <fullName evidence="7 9">Phenylacetate-coenzyme A ligase</fullName>
        <ecNumber evidence="6 9">6.2.1.30</ecNumber>
    </recommendedName>
    <alternativeName>
        <fullName evidence="8 9">Phenylacetyl-CoA ligase</fullName>
    </alternativeName>
</protein>
<dbReference type="UniPathway" id="UPA00930"/>
<keyword evidence="14" id="KW-1185">Reference proteome</keyword>
<comment type="function">
    <text evidence="9">Catalyzes the activation of phenylacetic acid (PA) to phenylacetyl-CoA (PA-CoA).</text>
</comment>
<dbReference type="InterPro" id="IPR000873">
    <property type="entry name" value="AMP-dep_synth/lig_dom"/>
</dbReference>
<evidence type="ECO:0000256" key="8">
    <source>
        <dbReference type="ARBA" id="ARBA00075111"/>
    </source>
</evidence>
<proteinExistence type="inferred from homology"/>
<accession>A0A437PKX5</accession>
<dbReference type="PANTHER" id="PTHR43439">
    <property type="entry name" value="PHENYLACETATE-COENZYME A LIGASE"/>
    <property type="match status" value="1"/>
</dbReference>
<feature type="region of interest" description="Disordered" evidence="10">
    <location>
        <begin position="1"/>
        <end position="26"/>
    </location>
</feature>
<comment type="subunit">
    <text evidence="1">Monomer.</text>
</comment>
<evidence type="ECO:0000313" key="14">
    <source>
        <dbReference type="Proteomes" id="UP000283128"/>
    </source>
</evidence>
<dbReference type="PIRSF" id="PIRSF006444">
    <property type="entry name" value="PaaK"/>
    <property type="match status" value="1"/>
</dbReference>
<dbReference type="PANTHER" id="PTHR43439:SF1">
    <property type="entry name" value="PHENYLACETATE-COENZYME A LIGASE"/>
    <property type="match status" value="1"/>
</dbReference>
<dbReference type="RefSeq" id="WP_127829791.1">
    <property type="nucleotide sequence ID" value="NZ_RZYA01000009.1"/>
</dbReference>
<comment type="pathway">
    <text evidence="4 9">Aromatic compound metabolism; phenylacetate degradation.</text>
</comment>
<evidence type="ECO:0000256" key="7">
    <source>
        <dbReference type="ARBA" id="ARBA00068695"/>
    </source>
</evidence>
<evidence type="ECO:0000256" key="5">
    <source>
        <dbReference type="ARBA" id="ARBA00061566"/>
    </source>
</evidence>
<evidence type="ECO:0000256" key="10">
    <source>
        <dbReference type="SAM" id="MobiDB-lite"/>
    </source>
</evidence>
<dbReference type="Gene3D" id="3.30.300.30">
    <property type="match status" value="1"/>
</dbReference>
<evidence type="ECO:0000256" key="3">
    <source>
        <dbReference type="ARBA" id="ARBA00022741"/>
    </source>
</evidence>
<evidence type="ECO:0000256" key="4">
    <source>
        <dbReference type="ARBA" id="ARBA00060591"/>
    </source>
</evidence>
<dbReference type="Gene3D" id="3.40.50.12780">
    <property type="entry name" value="N-terminal domain of ligase-like"/>
    <property type="match status" value="1"/>
</dbReference>
<dbReference type="FunFam" id="3.40.50.12780:FF:000016">
    <property type="entry name" value="Phenylacetate-coenzyme A ligase"/>
    <property type="match status" value="1"/>
</dbReference>
<dbReference type="NCBIfam" id="TIGR02155">
    <property type="entry name" value="PA_CoA_ligase"/>
    <property type="match status" value="1"/>
</dbReference>
<dbReference type="InterPro" id="IPR028154">
    <property type="entry name" value="AMP-dep_Lig_C"/>
</dbReference>
<dbReference type="GO" id="GO:0010124">
    <property type="term" value="P:phenylacetate catabolic process"/>
    <property type="evidence" value="ECO:0007669"/>
    <property type="project" value="UniProtKB-UniRule"/>
</dbReference>
<dbReference type="Pfam" id="PF00501">
    <property type="entry name" value="AMP-binding"/>
    <property type="match status" value="1"/>
</dbReference>
<dbReference type="GO" id="GO:0047475">
    <property type="term" value="F:phenylacetate-CoA ligase activity"/>
    <property type="evidence" value="ECO:0007669"/>
    <property type="project" value="UniProtKB-EC"/>
</dbReference>
<comment type="catalytic activity">
    <reaction evidence="9">
        <text>2-phenylacetate + ATP + CoA = phenylacetyl-CoA + AMP + diphosphate</text>
        <dbReference type="Rhea" id="RHEA:20956"/>
        <dbReference type="ChEBI" id="CHEBI:18401"/>
        <dbReference type="ChEBI" id="CHEBI:30616"/>
        <dbReference type="ChEBI" id="CHEBI:33019"/>
        <dbReference type="ChEBI" id="CHEBI:57287"/>
        <dbReference type="ChEBI" id="CHEBI:57390"/>
        <dbReference type="ChEBI" id="CHEBI:456215"/>
        <dbReference type="EC" id="6.2.1.30"/>
    </reaction>
</comment>
<dbReference type="SUPFAM" id="SSF56801">
    <property type="entry name" value="Acetyl-CoA synthetase-like"/>
    <property type="match status" value="1"/>
</dbReference>
<dbReference type="InterPro" id="IPR045851">
    <property type="entry name" value="AMP-bd_C_sf"/>
</dbReference>
<keyword evidence="2 9" id="KW-0436">Ligase</keyword>
<organism evidence="13 14">
    <name type="scientific">Streptomyces antnestii</name>
    <dbReference type="NCBI Taxonomy" id="2494256"/>
    <lineage>
        <taxon>Bacteria</taxon>
        <taxon>Bacillati</taxon>
        <taxon>Actinomycetota</taxon>
        <taxon>Actinomycetes</taxon>
        <taxon>Kitasatosporales</taxon>
        <taxon>Streptomycetaceae</taxon>
        <taxon>Streptomyces</taxon>
    </lineage>
</organism>
<evidence type="ECO:0000256" key="1">
    <source>
        <dbReference type="ARBA" id="ARBA00011245"/>
    </source>
</evidence>
<comment type="similarity">
    <text evidence="5 9">Belongs to the phenylacetyl-CoA ligase family.</text>
</comment>
<dbReference type="EC" id="6.2.1.30" evidence="6 9"/>
<reference evidence="13 14" key="1">
    <citation type="submission" date="2019-01" db="EMBL/GenBank/DDBJ databases">
        <title>Genome sequences of Streptomyces and Rhizobium isolates collected from root and soil.</title>
        <authorList>
            <person name="Chhettri S."/>
            <person name="Sevigny J.L."/>
            <person name="Sen A."/>
            <person name="Ennis N."/>
            <person name="Tisa L."/>
        </authorList>
    </citation>
    <scope>NUCLEOTIDE SEQUENCE [LARGE SCALE GENOMIC DNA]</scope>
    <source>
        <strain evidence="13 14">San01</strain>
    </source>
</reference>
<evidence type="ECO:0000256" key="2">
    <source>
        <dbReference type="ARBA" id="ARBA00022598"/>
    </source>
</evidence>
<feature type="domain" description="AMP-dependent synthetase/ligase" evidence="11">
    <location>
        <begin position="110"/>
        <end position="305"/>
    </location>
</feature>
<dbReference type="InterPro" id="IPR051414">
    <property type="entry name" value="Adenylate-forming_Reductase"/>
</dbReference>
<comment type="caution">
    <text evidence="13">The sequence shown here is derived from an EMBL/GenBank/DDBJ whole genome shotgun (WGS) entry which is preliminary data.</text>
</comment>
<evidence type="ECO:0000259" key="12">
    <source>
        <dbReference type="Pfam" id="PF14535"/>
    </source>
</evidence>
<feature type="domain" description="AMP-dependent ligase C-terminal" evidence="12">
    <location>
        <begin position="353"/>
        <end position="446"/>
    </location>
</feature>
<gene>
    <name evidence="13" type="primary">paaF</name>
    <name evidence="13" type="ORF">EOT10_20985</name>
</gene>
<dbReference type="InterPro" id="IPR042099">
    <property type="entry name" value="ANL_N_sf"/>
</dbReference>
<dbReference type="CDD" id="cd05913">
    <property type="entry name" value="PaaK"/>
    <property type="match status" value="1"/>
</dbReference>
<sequence>MGSNLMATAAAGQRLGPPLPGELRDTGERLSREELREQQLTRLRATLRHAYDNVELYRRKFDAAGVRPEDCRTLEDLARFPFTTKADLRDTYPFGMFAVPMADVRRVHASSGTTGRPTVVGYTDNDLSMWADVFARSLRAAGVRPGHKVHNSYGYGLFTGGLGAHYGAERAGCTVIPASGGMTARQVQIIQDFQPEVILVTPSYMLTLLDEFERQGIDPRSTSLQVGIFGAEPWTEAMRREIEERMDIHAVDIYGLSEVIGPGVAQECVETKDGLHIWEDHFFPEVVDPITGEALPDGEEGELTFTSLTKEALPVIRYRTRDLTRLLPGTARAPFRRMQKVTGRCDDMIILRGVNVFPSQIEEIVLRTPGVAPHFQLELSRRGRMDHLTVRVEARPGVGADRRPAAAAEIAKGVKDGVGVSVSVDIVDPETLMRSIGKIKRIVDNRDRD</sequence>
<dbReference type="EMBL" id="RZYA01000009">
    <property type="protein sequence ID" value="RVU22945.1"/>
    <property type="molecule type" value="Genomic_DNA"/>
</dbReference>
<evidence type="ECO:0000256" key="6">
    <source>
        <dbReference type="ARBA" id="ARBA00066629"/>
    </source>
</evidence>
<dbReference type="GO" id="GO:0000166">
    <property type="term" value="F:nucleotide binding"/>
    <property type="evidence" value="ECO:0007669"/>
    <property type="project" value="UniProtKB-KW"/>
</dbReference>